<dbReference type="PANTHER" id="PTHR25465:SF14">
    <property type="entry name" value="E3 UBIQUITIN-PROTEIN LIGASE TRIM65"/>
    <property type="match status" value="1"/>
</dbReference>
<evidence type="ECO:0000256" key="8">
    <source>
        <dbReference type="SAM" id="MobiDB-lite"/>
    </source>
</evidence>
<accession>A0AAD1SIF7</accession>
<reference evidence="11" key="1">
    <citation type="submission" date="2022-03" db="EMBL/GenBank/DDBJ databases">
        <authorList>
            <person name="Alioto T."/>
            <person name="Alioto T."/>
            <person name="Gomez Garrido J."/>
        </authorList>
    </citation>
    <scope>NUCLEOTIDE SEQUENCE</scope>
</reference>
<dbReference type="SUPFAM" id="SSF57850">
    <property type="entry name" value="RING/U-box"/>
    <property type="match status" value="1"/>
</dbReference>
<dbReference type="InterPro" id="IPR051051">
    <property type="entry name" value="E3_ubiq-ligase_TRIM/RNF"/>
</dbReference>
<keyword evidence="4" id="KW-0862">Zinc</keyword>
<keyword evidence="6" id="KW-0175">Coiled coil</keyword>
<dbReference type="InterPro" id="IPR043136">
    <property type="entry name" value="B30.2/SPRY_sf"/>
</dbReference>
<dbReference type="InterPro" id="IPR027370">
    <property type="entry name" value="Znf-RING_euk"/>
</dbReference>
<dbReference type="Gene3D" id="2.60.120.920">
    <property type="match status" value="1"/>
</dbReference>
<dbReference type="PROSITE" id="PS00518">
    <property type="entry name" value="ZF_RING_1"/>
    <property type="match status" value="1"/>
</dbReference>
<name>A0AAD1SIF7_PELCU</name>
<feature type="compositionally biased region" description="Polar residues" evidence="8">
    <location>
        <begin position="21"/>
        <end position="31"/>
    </location>
</feature>
<dbReference type="EMBL" id="OW240917">
    <property type="protein sequence ID" value="CAH2302176.1"/>
    <property type="molecule type" value="Genomic_DNA"/>
</dbReference>
<dbReference type="SUPFAM" id="SSF49899">
    <property type="entry name" value="Concanavalin A-like lectins/glucanases"/>
    <property type="match status" value="1"/>
</dbReference>
<evidence type="ECO:0000259" key="10">
    <source>
        <dbReference type="PROSITE" id="PS50188"/>
    </source>
</evidence>
<dbReference type="InterPro" id="IPR013320">
    <property type="entry name" value="ConA-like_dom_sf"/>
</dbReference>
<dbReference type="GO" id="GO:0045087">
    <property type="term" value="P:innate immune response"/>
    <property type="evidence" value="ECO:0007669"/>
    <property type="project" value="UniProtKB-KW"/>
</dbReference>
<dbReference type="InterPro" id="IPR003879">
    <property type="entry name" value="Butyrophylin_SPRY"/>
</dbReference>
<protein>
    <submittedName>
        <fullName evidence="11">Tripartite motif-containing 65</fullName>
    </submittedName>
</protein>
<dbReference type="InterPro" id="IPR013083">
    <property type="entry name" value="Znf_RING/FYVE/PHD"/>
</dbReference>
<evidence type="ECO:0000313" key="12">
    <source>
        <dbReference type="Proteomes" id="UP001295444"/>
    </source>
</evidence>
<dbReference type="PANTHER" id="PTHR25465">
    <property type="entry name" value="B-BOX DOMAIN CONTAINING"/>
    <property type="match status" value="1"/>
</dbReference>
<dbReference type="SMART" id="SM00184">
    <property type="entry name" value="RING"/>
    <property type="match status" value="1"/>
</dbReference>
<evidence type="ECO:0000256" key="2">
    <source>
        <dbReference type="ARBA" id="ARBA00022723"/>
    </source>
</evidence>
<evidence type="ECO:0000256" key="3">
    <source>
        <dbReference type="ARBA" id="ARBA00022771"/>
    </source>
</evidence>
<proteinExistence type="predicted"/>
<dbReference type="Gene3D" id="3.30.160.60">
    <property type="entry name" value="Classic Zinc Finger"/>
    <property type="match status" value="1"/>
</dbReference>
<feature type="domain" description="RING-type" evidence="9">
    <location>
        <begin position="75"/>
        <end position="119"/>
    </location>
</feature>
<dbReference type="InterPro" id="IPR001841">
    <property type="entry name" value="Znf_RING"/>
</dbReference>
<dbReference type="SMART" id="SM00589">
    <property type="entry name" value="PRY"/>
    <property type="match status" value="1"/>
</dbReference>
<dbReference type="SMART" id="SM00449">
    <property type="entry name" value="SPRY"/>
    <property type="match status" value="1"/>
</dbReference>
<evidence type="ECO:0000256" key="4">
    <source>
        <dbReference type="ARBA" id="ARBA00022833"/>
    </source>
</evidence>
<keyword evidence="5" id="KW-0391">Immunity</keyword>
<feature type="region of interest" description="Disordered" evidence="8">
    <location>
        <begin position="1"/>
        <end position="31"/>
    </location>
</feature>
<keyword evidence="12" id="KW-1185">Reference proteome</keyword>
<dbReference type="Pfam" id="PF13445">
    <property type="entry name" value="zf-RING_UBOX"/>
    <property type="match status" value="1"/>
</dbReference>
<dbReference type="InterPro" id="IPR058030">
    <property type="entry name" value="TRIM8/14/16/25/29/45/65_CC"/>
</dbReference>
<dbReference type="SUPFAM" id="SSF57845">
    <property type="entry name" value="B-box zinc-binding domain"/>
    <property type="match status" value="1"/>
</dbReference>
<organism evidence="11 12">
    <name type="scientific">Pelobates cultripes</name>
    <name type="common">Western spadefoot toad</name>
    <dbReference type="NCBI Taxonomy" id="61616"/>
    <lineage>
        <taxon>Eukaryota</taxon>
        <taxon>Metazoa</taxon>
        <taxon>Chordata</taxon>
        <taxon>Craniata</taxon>
        <taxon>Vertebrata</taxon>
        <taxon>Euteleostomi</taxon>
        <taxon>Amphibia</taxon>
        <taxon>Batrachia</taxon>
        <taxon>Anura</taxon>
        <taxon>Pelobatoidea</taxon>
        <taxon>Pelobatidae</taxon>
        <taxon>Pelobates</taxon>
    </lineage>
</organism>
<keyword evidence="1" id="KW-0399">Innate immunity</keyword>
<dbReference type="GO" id="GO:0008270">
    <property type="term" value="F:zinc ion binding"/>
    <property type="evidence" value="ECO:0007669"/>
    <property type="project" value="UniProtKB-KW"/>
</dbReference>
<evidence type="ECO:0000256" key="7">
    <source>
        <dbReference type="PROSITE-ProRule" id="PRU00175"/>
    </source>
</evidence>
<dbReference type="InterPro" id="IPR017907">
    <property type="entry name" value="Znf_RING_CS"/>
</dbReference>
<feature type="compositionally biased region" description="Polar residues" evidence="8">
    <location>
        <begin position="373"/>
        <end position="382"/>
    </location>
</feature>
<feature type="region of interest" description="Disordered" evidence="8">
    <location>
        <begin position="370"/>
        <end position="389"/>
    </location>
</feature>
<dbReference type="InterPro" id="IPR003877">
    <property type="entry name" value="SPRY_dom"/>
</dbReference>
<evidence type="ECO:0000256" key="6">
    <source>
        <dbReference type="ARBA" id="ARBA00023054"/>
    </source>
</evidence>
<evidence type="ECO:0000256" key="5">
    <source>
        <dbReference type="ARBA" id="ARBA00022859"/>
    </source>
</evidence>
<gene>
    <name evidence="11" type="ORF">PECUL_23A001713</name>
</gene>
<dbReference type="PROSITE" id="PS50089">
    <property type="entry name" value="ZF_RING_2"/>
    <property type="match status" value="1"/>
</dbReference>
<dbReference type="InterPro" id="IPR001870">
    <property type="entry name" value="B30.2/SPRY"/>
</dbReference>
<dbReference type="Gene3D" id="3.30.40.10">
    <property type="entry name" value="Zinc/RING finger domain, C3HC4 (zinc finger)"/>
    <property type="match status" value="1"/>
</dbReference>
<evidence type="ECO:0000256" key="1">
    <source>
        <dbReference type="ARBA" id="ARBA00022588"/>
    </source>
</evidence>
<dbReference type="Pfam" id="PF00622">
    <property type="entry name" value="SPRY"/>
    <property type="match status" value="1"/>
</dbReference>
<dbReference type="Pfam" id="PF25600">
    <property type="entry name" value="TRIM_CC"/>
    <property type="match status" value="1"/>
</dbReference>
<keyword evidence="3 7" id="KW-0863">Zinc-finger</keyword>
<keyword evidence="2" id="KW-0479">Metal-binding</keyword>
<dbReference type="Proteomes" id="UP001295444">
    <property type="component" value="Chromosome 06"/>
</dbReference>
<dbReference type="GO" id="GO:0005737">
    <property type="term" value="C:cytoplasm"/>
    <property type="evidence" value="ECO:0007669"/>
    <property type="project" value="UniProtKB-ARBA"/>
</dbReference>
<dbReference type="AlphaFoldDB" id="A0AAD1SIF7"/>
<evidence type="ECO:0000259" key="9">
    <source>
        <dbReference type="PROSITE" id="PS50089"/>
    </source>
</evidence>
<sequence length="579" mass="65827">MTATAAARGDVTKRSGAYSRMRTSAARTPVSHSTPWSEILGLQVSPWCRFGQTSLCYRMSELGKIPESLPEKLNCSICLEIFTLPLSLPCGHNFCQRCIHEYWDKQGVQMTFYDCPVCREKFEKRPEPMKNVDLCEIVQYVKEKRHLGAPFRSENKTEDLREACPRHNRELSMFCCTEKRCICQECIVKGCKGHELELIETETQKEKKRLSEVLLANSDNRKQTEGKIANLDQTVENIKASCDKTVSGISSQFDQLKEMLNVSFNLAIESMRNEEKVVLGKAQTNRYHLQRHLEALQQYKKEADQLLQNPDNVAFLQGLPNIVSPGSAPVLEDLPPCGTSQLNAVTTILPEITKLLKVNLPNAIFPAMPQAGSAESQQSTSPAKPLARDSHVMSELRAQMYQDYRNLTFDPKSAYKYIQLSCQYMKADHKSNIPQTAMPDSPERFRTWQVFCSQGFSEGHHYWEVEISQFFVRVGIAYSGLPRTNDEGSEIGRNQISWSLNVLSTRHSAWHDNQEQRLHKSQYRKIGISLDITAGSLTFYGVKDGGLEHIYSFTCIFTNTLYPVFWIGEDTVVKLCQKT</sequence>
<dbReference type="PROSITE" id="PS50188">
    <property type="entry name" value="B302_SPRY"/>
    <property type="match status" value="1"/>
</dbReference>
<dbReference type="InterPro" id="IPR006574">
    <property type="entry name" value="PRY"/>
</dbReference>
<dbReference type="PRINTS" id="PR01407">
    <property type="entry name" value="BUTYPHLNCDUF"/>
</dbReference>
<evidence type="ECO:0000313" key="11">
    <source>
        <dbReference type="EMBL" id="CAH2302176.1"/>
    </source>
</evidence>
<feature type="domain" description="B30.2/SPRY" evidence="10">
    <location>
        <begin position="386"/>
        <end position="579"/>
    </location>
</feature>